<gene>
    <name evidence="2" type="ORF">PTTG_03949</name>
</gene>
<dbReference type="VEuPathDB" id="FungiDB:PTTG_03949"/>
<dbReference type="Proteomes" id="UP000005240">
    <property type="component" value="Unassembled WGS sequence"/>
</dbReference>
<keyword evidence="4" id="KW-1185">Reference proteome</keyword>
<evidence type="ECO:0000256" key="1">
    <source>
        <dbReference type="SAM" id="MobiDB-lite"/>
    </source>
</evidence>
<reference evidence="2" key="1">
    <citation type="submission" date="2009-11" db="EMBL/GenBank/DDBJ databases">
        <authorList>
            <consortium name="The Broad Institute Genome Sequencing Platform"/>
            <person name="Ward D."/>
            <person name="Feldgarden M."/>
            <person name="Earl A."/>
            <person name="Young S.K."/>
            <person name="Zeng Q."/>
            <person name="Koehrsen M."/>
            <person name="Alvarado L."/>
            <person name="Berlin A."/>
            <person name="Bochicchio J."/>
            <person name="Borenstein D."/>
            <person name="Chapman S.B."/>
            <person name="Chen Z."/>
            <person name="Engels R."/>
            <person name="Freedman E."/>
            <person name="Gellesch M."/>
            <person name="Goldberg J."/>
            <person name="Griggs A."/>
            <person name="Gujja S."/>
            <person name="Heilman E."/>
            <person name="Heiman D."/>
            <person name="Hepburn T."/>
            <person name="Howarth C."/>
            <person name="Jen D."/>
            <person name="Larson L."/>
            <person name="Lewis B."/>
            <person name="Mehta T."/>
            <person name="Park D."/>
            <person name="Pearson M."/>
            <person name="Roberts A."/>
            <person name="Saif S."/>
            <person name="Shea T."/>
            <person name="Shenoy N."/>
            <person name="Sisk P."/>
            <person name="Stolte C."/>
            <person name="Sykes S."/>
            <person name="Thomson T."/>
            <person name="Walk T."/>
            <person name="White J."/>
            <person name="Yandava C."/>
            <person name="Izard J."/>
            <person name="Baranova O.V."/>
            <person name="Blanton J.M."/>
            <person name="Tanner A.C."/>
            <person name="Dewhirst F.E."/>
            <person name="Haas B."/>
            <person name="Nusbaum C."/>
            <person name="Birren B."/>
        </authorList>
    </citation>
    <scope>NUCLEOTIDE SEQUENCE [LARGE SCALE GENOMIC DNA]</scope>
    <source>
        <strain evidence="2">1-1 BBBD Race 1</strain>
    </source>
</reference>
<protein>
    <submittedName>
        <fullName evidence="2 3">Uncharacterized protein</fullName>
    </submittedName>
</protein>
<sequence length="122" mass="12975">MTEGGVVAGGVAKNKAQRGGEDKPADLVGRGNLLGLNPLAIPPQEEHQSAFSGHGEDGEQDRGQVVCRQGPWSELVIHRQRRQGTPSSTTPWPEDNAALTNWGEVQGTKVEIRKESLGGQGD</sequence>
<dbReference type="EnsemblFungi" id="PTTG_03949-t43_1">
    <property type="protein sequence ID" value="PTTG_03949-t43_1-p1"/>
    <property type="gene ID" value="PTTG_03949"/>
</dbReference>
<feature type="compositionally biased region" description="Basic and acidic residues" evidence="1">
    <location>
        <begin position="44"/>
        <end position="62"/>
    </location>
</feature>
<accession>A0A0C4ET20</accession>
<reference evidence="3 4" key="3">
    <citation type="journal article" date="2017" name="G3 (Bethesda)">
        <title>Comparative analysis highlights variable genome content of wheat rusts and divergence of the mating loci.</title>
        <authorList>
            <person name="Cuomo C.A."/>
            <person name="Bakkeren G."/>
            <person name="Khalil H.B."/>
            <person name="Panwar V."/>
            <person name="Joly D."/>
            <person name="Linning R."/>
            <person name="Sakthikumar S."/>
            <person name="Song X."/>
            <person name="Adiconis X."/>
            <person name="Fan L."/>
            <person name="Goldberg J.M."/>
            <person name="Levin J.Z."/>
            <person name="Young S."/>
            <person name="Zeng Q."/>
            <person name="Anikster Y."/>
            <person name="Bruce M."/>
            <person name="Wang M."/>
            <person name="Yin C."/>
            <person name="McCallum B."/>
            <person name="Szabo L.J."/>
            <person name="Hulbert S."/>
            <person name="Chen X."/>
            <person name="Fellers J.P."/>
        </authorList>
    </citation>
    <scope>NUCLEOTIDE SEQUENCE</scope>
    <source>
        <strain evidence="4">Isolate 1-1 / race 1 (BBBD)</strain>
        <strain evidence="3">isolate 1-1 / race 1 (BBBD)</strain>
    </source>
</reference>
<organism evidence="2">
    <name type="scientific">Puccinia triticina (isolate 1-1 / race 1 (BBBD))</name>
    <name type="common">Brown leaf rust fungus</name>
    <dbReference type="NCBI Taxonomy" id="630390"/>
    <lineage>
        <taxon>Eukaryota</taxon>
        <taxon>Fungi</taxon>
        <taxon>Dikarya</taxon>
        <taxon>Basidiomycota</taxon>
        <taxon>Pucciniomycotina</taxon>
        <taxon>Pucciniomycetes</taxon>
        <taxon>Pucciniales</taxon>
        <taxon>Pucciniaceae</taxon>
        <taxon>Puccinia</taxon>
    </lineage>
</organism>
<reference evidence="3" key="4">
    <citation type="submission" date="2025-05" db="UniProtKB">
        <authorList>
            <consortium name="EnsemblFungi"/>
        </authorList>
    </citation>
    <scope>IDENTIFICATION</scope>
    <source>
        <strain evidence="3">isolate 1-1 / race 1 (BBBD)</strain>
    </source>
</reference>
<evidence type="ECO:0000313" key="2">
    <source>
        <dbReference type="EMBL" id="OAV90435.1"/>
    </source>
</evidence>
<dbReference type="EMBL" id="ADAS02000101">
    <property type="protein sequence ID" value="OAV90435.1"/>
    <property type="molecule type" value="Genomic_DNA"/>
</dbReference>
<evidence type="ECO:0000313" key="3">
    <source>
        <dbReference type="EnsemblFungi" id="PTTG_03949-t43_1-p1"/>
    </source>
</evidence>
<name>A0A0C4ET20_PUCT1</name>
<proteinExistence type="predicted"/>
<evidence type="ECO:0000313" key="4">
    <source>
        <dbReference type="Proteomes" id="UP000005240"/>
    </source>
</evidence>
<dbReference type="AlphaFoldDB" id="A0A0C4ET20"/>
<feature type="region of interest" description="Disordered" evidence="1">
    <location>
        <begin position="1"/>
        <end position="63"/>
    </location>
</feature>
<reference evidence="2" key="2">
    <citation type="submission" date="2016-05" db="EMBL/GenBank/DDBJ databases">
        <title>Comparative analysis highlights variable genome content of wheat rusts and divergence of the mating loci.</title>
        <authorList>
            <person name="Cuomo C.A."/>
            <person name="Bakkeren G."/>
            <person name="Szabo L."/>
            <person name="Khalil H."/>
            <person name="Joly D."/>
            <person name="Goldberg J."/>
            <person name="Young S."/>
            <person name="Zeng Q."/>
            <person name="Fellers J."/>
        </authorList>
    </citation>
    <scope>NUCLEOTIDE SEQUENCE [LARGE SCALE GENOMIC DNA]</scope>
    <source>
        <strain evidence="2">1-1 BBBD Race 1</strain>
    </source>
</reference>